<feature type="transmembrane region" description="Helical" evidence="2">
    <location>
        <begin position="240"/>
        <end position="261"/>
    </location>
</feature>
<keyword evidence="2" id="KW-0472">Membrane</keyword>
<feature type="transmembrane region" description="Helical" evidence="2">
    <location>
        <begin position="141"/>
        <end position="163"/>
    </location>
</feature>
<keyword evidence="2" id="KW-1133">Transmembrane helix</keyword>
<dbReference type="Proteomes" id="UP000315003">
    <property type="component" value="Chromosome"/>
</dbReference>
<accession>A0A517SPC1</accession>
<dbReference type="EMBL" id="CP036272">
    <property type="protein sequence ID" value="QDT57973.1"/>
    <property type="molecule type" value="Genomic_DNA"/>
</dbReference>
<evidence type="ECO:0000256" key="1">
    <source>
        <dbReference type="SAM" id="MobiDB-lite"/>
    </source>
</evidence>
<feature type="compositionally biased region" description="Low complexity" evidence="1">
    <location>
        <begin position="308"/>
        <end position="328"/>
    </location>
</feature>
<feature type="transmembrane region" description="Helical" evidence="2">
    <location>
        <begin position="59"/>
        <end position="78"/>
    </location>
</feature>
<keyword evidence="2" id="KW-0812">Transmembrane</keyword>
<feature type="compositionally biased region" description="Basic residues" evidence="1">
    <location>
        <begin position="443"/>
        <end position="454"/>
    </location>
</feature>
<protein>
    <submittedName>
        <fullName evidence="3">Uncharacterized protein</fullName>
    </submittedName>
</protein>
<feature type="compositionally biased region" description="Basic residues" evidence="1">
    <location>
        <begin position="405"/>
        <end position="417"/>
    </location>
</feature>
<feature type="compositionally biased region" description="Basic and acidic residues" evidence="1">
    <location>
        <begin position="455"/>
        <end position="474"/>
    </location>
</feature>
<feature type="transmembrane region" description="Helical" evidence="2">
    <location>
        <begin position="183"/>
        <end position="201"/>
    </location>
</feature>
<organism evidence="3 4">
    <name type="scientific">Stieleria bergensis</name>
    <dbReference type="NCBI Taxonomy" id="2528025"/>
    <lineage>
        <taxon>Bacteria</taxon>
        <taxon>Pseudomonadati</taxon>
        <taxon>Planctomycetota</taxon>
        <taxon>Planctomycetia</taxon>
        <taxon>Pirellulales</taxon>
        <taxon>Pirellulaceae</taxon>
        <taxon>Stieleria</taxon>
    </lineage>
</organism>
<feature type="compositionally biased region" description="Low complexity" evidence="1">
    <location>
        <begin position="359"/>
        <end position="370"/>
    </location>
</feature>
<evidence type="ECO:0000256" key="2">
    <source>
        <dbReference type="SAM" id="Phobius"/>
    </source>
</evidence>
<dbReference type="AlphaFoldDB" id="A0A517SPC1"/>
<feature type="transmembrane region" description="Helical" evidence="2">
    <location>
        <begin position="208"/>
        <end position="228"/>
    </location>
</feature>
<name>A0A517SPC1_9BACT</name>
<feature type="region of interest" description="Disordered" evidence="1">
    <location>
        <begin position="298"/>
        <end position="590"/>
    </location>
</feature>
<proteinExistence type="predicted"/>
<evidence type="ECO:0000313" key="4">
    <source>
        <dbReference type="Proteomes" id="UP000315003"/>
    </source>
</evidence>
<feature type="compositionally biased region" description="Basic residues" evidence="1">
    <location>
        <begin position="575"/>
        <end position="590"/>
    </location>
</feature>
<feature type="compositionally biased region" description="Basic and acidic residues" evidence="1">
    <location>
        <begin position="422"/>
        <end position="437"/>
    </location>
</feature>
<gene>
    <name evidence="3" type="ORF">SV7mr_04610</name>
</gene>
<feature type="transmembrane region" description="Helical" evidence="2">
    <location>
        <begin position="105"/>
        <end position="129"/>
    </location>
</feature>
<feature type="compositionally biased region" description="Low complexity" evidence="1">
    <location>
        <begin position="518"/>
        <end position="553"/>
    </location>
</feature>
<evidence type="ECO:0000313" key="3">
    <source>
        <dbReference type="EMBL" id="QDT57973.1"/>
    </source>
</evidence>
<sequence length="590" mass="64318">MLYQKQLTGSGTPAFPVHRSEDEVADQVTRGQRAKEFSSRVHRHLRGRWFSLVPVSRKAIVIFATTVLALPLLLGLLHHQTFTNAVLLAHPLLGYPFRLDKPDGFGAWCLSMLFMLSAGVCLLTYRLRLHRRDDYRGHYRLWRILLVACVIASVHSATNLLAWGGAWLELVFGQRSVMPGQQWLRIVIDVGGLVLAIRLIAEIHRCRAALVGVIVATLCFSVLELAHWKMFTVSSLLTSTLIASMPLAGCATLLFGMTCYLRMMFRQVRKLPDEPAITETLRGWFQRSGWQNKEQVSLDAALPDQPRPKLASRSAKPAAKPAAAANPTRKAKSPSAPSQVTAKAAEAKPSSTEDDASKSSKSALRSLFGKLKPKGRKPKPTDEADVASGTNDDSAKEKVPAKAKVSAKAKVPAKKKASATDTDSKSTDPPAEPRERSGSLFSRLKKALPSRKPKPRDESTAETTEEPKPADNPKRSGGLAGKVRSRFAAAKQKRQQAAGETDAADATPSTPTRKDTAAAKARNTAPAKPSAPAAKAAPKPARQPAPTAAKPTPQHAVEDEFDEDDIDWSSMSKAERRRMRKKMRRGNNAA</sequence>
<reference evidence="3 4" key="1">
    <citation type="submission" date="2019-02" db="EMBL/GenBank/DDBJ databases">
        <title>Deep-cultivation of Planctomycetes and their phenomic and genomic characterization uncovers novel biology.</title>
        <authorList>
            <person name="Wiegand S."/>
            <person name="Jogler M."/>
            <person name="Boedeker C."/>
            <person name="Pinto D."/>
            <person name="Vollmers J."/>
            <person name="Rivas-Marin E."/>
            <person name="Kohn T."/>
            <person name="Peeters S.H."/>
            <person name="Heuer A."/>
            <person name="Rast P."/>
            <person name="Oberbeckmann S."/>
            <person name="Bunk B."/>
            <person name="Jeske O."/>
            <person name="Meyerdierks A."/>
            <person name="Storesund J.E."/>
            <person name="Kallscheuer N."/>
            <person name="Luecker S."/>
            <person name="Lage O.M."/>
            <person name="Pohl T."/>
            <person name="Merkel B.J."/>
            <person name="Hornburger P."/>
            <person name="Mueller R.-W."/>
            <person name="Bruemmer F."/>
            <person name="Labrenz M."/>
            <person name="Spormann A.M."/>
            <person name="Op den Camp H."/>
            <person name="Overmann J."/>
            <person name="Amann R."/>
            <person name="Jetten M.S.M."/>
            <person name="Mascher T."/>
            <person name="Medema M.H."/>
            <person name="Devos D.P."/>
            <person name="Kaster A.-K."/>
            <person name="Ovreas L."/>
            <person name="Rohde M."/>
            <person name="Galperin M.Y."/>
            <person name="Jogler C."/>
        </authorList>
    </citation>
    <scope>NUCLEOTIDE SEQUENCE [LARGE SCALE GENOMIC DNA]</scope>
    <source>
        <strain evidence="3 4">SV_7m_r</strain>
    </source>
</reference>
<keyword evidence="4" id="KW-1185">Reference proteome</keyword>